<dbReference type="InterPro" id="IPR009081">
    <property type="entry name" value="PP-bd_ACP"/>
</dbReference>
<gene>
    <name evidence="6" type="ORF">L323_20295</name>
</gene>
<accession>U4QX69</accession>
<dbReference type="SUPFAM" id="SSF56801">
    <property type="entry name" value="Acetyl-CoA synthetase-like"/>
    <property type="match status" value="2"/>
</dbReference>
<dbReference type="GO" id="GO:0003824">
    <property type="term" value="F:catalytic activity"/>
    <property type="evidence" value="ECO:0007669"/>
    <property type="project" value="InterPro"/>
</dbReference>
<dbReference type="FunFam" id="3.40.50.980:FF:000001">
    <property type="entry name" value="Non-ribosomal peptide synthetase"/>
    <property type="match status" value="2"/>
</dbReference>
<keyword evidence="4" id="KW-0597">Phosphoprotein</keyword>
<dbReference type="PANTHER" id="PTHR45527">
    <property type="entry name" value="NONRIBOSOMAL PEPTIDE SYNTHETASE"/>
    <property type="match status" value="1"/>
</dbReference>
<dbReference type="FunFam" id="3.30.300.30:FF:000010">
    <property type="entry name" value="Enterobactin synthetase component F"/>
    <property type="match status" value="1"/>
</dbReference>
<dbReference type="GO" id="GO:0005829">
    <property type="term" value="C:cytosol"/>
    <property type="evidence" value="ECO:0007669"/>
    <property type="project" value="TreeGrafter"/>
</dbReference>
<dbReference type="InterPro" id="IPR020845">
    <property type="entry name" value="AMP-binding_CS"/>
</dbReference>
<dbReference type="SUPFAM" id="SSF47336">
    <property type="entry name" value="ACP-like"/>
    <property type="match status" value="1"/>
</dbReference>
<evidence type="ECO:0000313" key="6">
    <source>
        <dbReference type="EMBL" id="EPR07516.1"/>
    </source>
</evidence>
<dbReference type="Pfam" id="PF00668">
    <property type="entry name" value="Condensation"/>
    <property type="match status" value="2"/>
</dbReference>
<dbReference type="GO" id="GO:0031177">
    <property type="term" value="F:phosphopantetheine binding"/>
    <property type="evidence" value="ECO:0007669"/>
    <property type="project" value="InterPro"/>
</dbReference>
<dbReference type="InterPro" id="IPR000873">
    <property type="entry name" value="AMP-dep_synth/lig_dom"/>
</dbReference>
<comment type="cofactor">
    <cofactor evidence="1">
        <name>pantetheine 4'-phosphate</name>
        <dbReference type="ChEBI" id="CHEBI:47942"/>
    </cofactor>
</comment>
<dbReference type="NCBIfam" id="TIGR01733">
    <property type="entry name" value="AA-adenyl-dom"/>
    <property type="match status" value="1"/>
</dbReference>
<dbReference type="PANTHER" id="PTHR45527:SF1">
    <property type="entry name" value="FATTY ACID SYNTHASE"/>
    <property type="match status" value="1"/>
</dbReference>
<dbReference type="InterPro" id="IPR042099">
    <property type="entry name" value="ANL_N_sf"/>
</dbReference>
<dbReference type="GO" id="GO:0043041">
    <property type="term" value="P:amino acid activation for nonribosomal peptide biosynthetic process"/>
    <property type="evidence" value="ECO:0007669"/>
    <property type="project" value="TreeGrafter"/>
</dbReference>
<dbReference type="Gene3D" id="3.30.559.10">
    <property type="entry name" value="Chloramphenicol acetyltransferase-like domain"/>
    <property type="match status" value="2"/>
</dbReference>
<dbReference type="OrthoDB" id="51171at2"/>
<evidence type="ECO:0000256" key="1">
    <source>
        <dbReference type="ARBA" id="ARBA00001957"/>
    </source>
</evidence>
<dbReference type="InterPro" id="IPR023213">
    <property type="entry name" value="CAT-like_dom_sf"/>
</dbReference>
<dbReference type="Pfam" id="PF13193">
    <property type="entry name" value="AMP-binding_C"/>
    <property type="match status" value="1"/>
</dbReference>
<dbReference type="GO" id="GO:0008610">
    <property type="term" value="P:lipid biosynthetic process"/>
    <property type="evidence" value="ECO:0007669"/>
    <property type="project" value="UniProtKB-ARBA"/>
</dbReference>
<dbReference type="InterPro" id="IPR025110">
    <property type="entry name" value="AMP-bd_C"/>
</dbReference>
<evidence type="ECO:0000256" key="4">
    <source>
        <dbReference type="ARBA" id="ARBA00022553"/>
    </source>
</evidence>
<dbReference type="Pfam" id="PF00550">
    <property type="entry name" value="PP-binding"/>
    <property type="match status" value="1"/>
</dbReference>
<dbReference type="FunFam" id="1.10.1200.10:FF:000005">
    <property type="entry name" value="Nonribosomal peptide synthetase 1"/>
    <property type="match status" value="1"/>
</dbReference>
<dbReference type="InterPro" id="IPR001242">
    <property type="entry name" value="Condensation_dom"/>
</dbReference>
<comment type="similarity">
    <text evidence="2">Belongs to the ATP-dependent AMP-binding enzyme family.</text>
</comment>
<dbReference type="Gene3D" id="3.30.300.30">
    <property type="match status" value="1"/>
</dbReference>
<dbReference type="PROSITE" id="PS50075">
    <property type="entry name" value="CARRIER"/>
    <property type="match status" value="1"/>
</dbReference>
<name>U4QX69_9FIRM</name>
<dbReference type="Pfam" id="PF00501">
    <property type="entry name" value="AMP-binding"/>
    <property type="match status" value="2"/>
</dbReference>
<keyword evidence="3" id="KW-0596">Phosphopantetheine</keyword>
<dbReference type="FunFam" id="3.40.50.980:FF:000002">
    <property type="entry name" value="Enterobactin synthetase component F"/>
    <property type="match status" value="1"/>
</dbReference>
<comment type="caution">
    <text evidence="6">The sequence shown here is derived from an EMBL/GenBank/DDBJ whole genome shotgun (WGS) entry which is preliminary data.</text>
</comment>
<dbReference type="Gene3D" id="3.40.50.980">
    <property type="match status" value="2"/>
</dbReference>
<proteinExistence type="inferred from homology"/>
<dbReference type="InterPro" id="IPR036736">
    <property type="entry name" value="ACP-like_sf"/>
</dbReference>
<dbReference type="STRING" id="1330534.L323_20295"/>
<dbReference type="Gene3D" id="3.40.50.12780">
    <property type="entry name" value="N-terminal domain of ligase-like"/>
    <property type="match status" value="1"/>
</dbReference>
<dbReference type="RefSeq" id="WP_020817401.1">
    <property type="nucleotide sequence ID" value="NZ_ATAY01000100.1"/>
</dbReference>
<dbReference type="InterPro" id="IPR045851">
    <property type="entry name" value="AMP-bd_C_sf"/>
</dbReference>
<dbReference type="InterPro" id="IPR010071">
    <property type="entry name" value="AA_adenyl_dom"/>
</dbReference>
<dbReference type="Gene3D" id="3.30.559.30">
    <property type="entry name" value="Nonribosomal peptide synthetase, condensation domain"/>
    <property type="match status" value="2"/>
</dbReference>
<dbReference type="PROSITE" id="PS00455">
    <property type="entry name" value="AMP_BINDING"/>
    <property type="match status" value="2"/>
</dbReference>
<dbReference type="CDD" id="cd12117">
    <property type="entry name" value="A_NRPS_Srf_like"/>
    <property type="match status" value="1"/>
</dbReference>
<dbReference type="InterPro" id="IPR020806">
    <property type="entry name" value="PKS_PP-bd"/>
</dbReference>
<dbReference type="EMBL" id="ATAY01000100">
    <property type="protein sequence ID" value="EPR07516.1"/>
    <property type="molecule type" value="Genomic_DNA"/>
</dbReference>
<feature type="domain" description="Carrier" evidence="5">
    <location>
        <begin position="981"/>
        <end position="1056"/>
    </location>
</feature>
<dbReference type="GO" id="GO:0044550">
    <property type="term" value="P:secondary metabolite biosynthetic process"/>
    <property type="evidence" value="ECO:0007669"/>
    <property type="project" value="UniProtKB-ARBA"/>
</dbReference>
<evidence type="ECO:0000313" key="7">
    <source>
        <dbReference type="Proteomes" id="UP000016860"/>
    </source>
</evidence>
<dbReference type="Gene3D" id="2.30.38.10">
    <property type="entry name" value="Luciferase, Domain 3"/>
    <property type="match status" value="1"/>
</dbReference>
<reference evidence="6 7" key="1">
    <citation type="journal article" date="2013" name="Genome Announc.">
        <title>Draft Genome Sequence of the Cellulolytic Bacterium Clostridium papyrosolvens C7 (ATCC 700395).</title>
        <authorList>
            <person name="Zepeda V."/>
            <person name="Dassa B."/>
            <person name="Borovok I."/>
            <person name="Lamed R."/>
            <person name="Bayer E.A."/>
            <person name="Cate J.H."/>
        </authorList>
    </citation>
    <scope>NUCLEOTIDE SEQUENCE [LARGE SCALE GENOMIC DNA]</scope>
    <source>
        <strain evidence="6 7">C7</strain>
    </source>
</reference>
<evidence type="ECO:0000259" key="5">
    <source>
        <dbReference type="PROSITE" id="PS50075"/>
    </source>
</evidence>
<dbReference type="SMART" id="SM00823">
    <property type="entry name" value="PKS_PP"/>
    <property type="match status" value="1"/>
</dbReference>
<dbReference type="CDD" id="cd19531">
    <property type="entry name" value="LCL_NRPS-like"/>
    <property type="match status" value="1"/>
</dbReference>
<evidence type="ECO:0000256" key="2">
    <source>
        <dbReference type="ARBA" id="ARBA00006432"/>
    </source>
</evidence>
<evidence type="ECO:0000256" key="3">
    <source>
        <dbReference type="ARBA" id="ARBA00022450"/>
    </source>
</evidence>
<dbReference type="FunFam" id="3.40.50.12780:FF:000012">
    <property type="entry name" value="Non-ribosomal peptide synthetase"/>
    <property type="match status" value="1"/>
</dbReference>
<organism evidence="6 7">
    <name type="scientific">Ruminiclostridium papyrosolvens C7</name>
    <dbReference type="NCBI Taxonomy" id="1330534"/>
    <lineage>
        <taxon>Bacteria</taxon>
        <taxon>Bacillati</taxon>
        <taxon>Bacillota</taxon>
        <taxon>Clostridia</taxon>
        <taxon>Eubacteriales</taxon>
        <taxon>Oscillospiraceae</taxon>
        <taxon>Ruminiclostridium</taxon>
    </lineage>
</organism>
<dbReference type="Proteomes" id="UP000016860">
    <property type="component" value="Unassembled WGS sequence"/>
</dbReference>
<protein>
    <recommendedName>
        <fullName evidence="5">Carrier domain-containing protein</fullName>
    </recommendedName>
</protein>
<feature type="non-terminal residue" evidence="6">
    <location>
        <position position="1724"/>
    </location>
</feature>
<dbReference type="Gene3D" id="1.10.1200.10">
    <property type="entry name" value="ACP-like"/>
    <property type="match status" value="1"/>
</dbReference>
<dbReference type="FunFam" id="2.30.38.10:FF:000001">
    <property type="entry name" value="Non-ribosomal peptide synthetase PvdI"/>
    <property type="match status" value="1"/>
</dbReference>
<sequence>MNNKKLDKKNIEDILALTPMQEGILFHYISNPKSKQYFEQLSLRINGPFDLEVFQKTWNFVAENNEVLRTFFRWDKLEKPVQIVLKNYEIPVRYYDFSVQEKNVKIMNLEDIKLKDREESLDISEEPFRITVCKLEVDNYEMIISNHHILYDGWSNAILLKEFFHAYQAIFKGKYPVRPVKNRYREFVKWQKNHETDSHKKYWTEYLQDFDNKTLLPWDKRNHENAENGENFTLSLSKSNSEGIKNFAREHRLALASVIYAAWGIMLLRFSDTDDVIFGTTVSGRTAKIKDIENIAGLFINTPPLRIRSKNGENVLEFLNGVENSIRERSLFENTSLTKIKEYSSLRGSDALFDSIMVIENYPLDKQLGNENSLIKIEDFSMFEMTNFDLAVAVSVFENVEIKFIYNGNKFYSNTIKRLAEYFQNIVQQIIDNPQCKISDIEISMGDQRDWLINSYNDTATLYPREKTLSQLFEDQVNRVPENTALVFGKNQVTYRELNEKANKFARFLSNKGVGEDSVVALLLERSFDMITAILGVLKAGGAYLPIDPEYPCERIVSIINDSSTKVLVTQKEIYENIGLSEYFEDSSIDILLMNGADTEFENESPENLECISTSDNFAYVMYTSGSTGVPKGTLTMHHNISRVVKNTNYIDITDKDTLLQLSNYAFDGSTFDIFGALLNGTKLVLVSKKSLLDMEELSLIIREQNISVFFVTTALFNTLVDVNVECFKNVRKVLFGGERVSVPHVRKAFGYMGPGRMIHVYGPTESTVFASFYPIDKVDSEAITIPIGKPLANTRLYIIDKNNKLQPFGAQGELCIAGDGLARGYLNRPELTAEKFVPDPFWNGNGQGKQELMYKTGDLVKWLPDGSIEFLDRIDSQVKLRGFRIELGEIEACLLQYNGIKETVVLAKEDKRGSKFLCAYYTSKTEIVLSELRDYLGSKLPVYMVPSCFVRMESVPLNPNGKIDKKKLPEPYLEEKEYVDPKGETEVKLAGLWQEVLGVETVGAKDNFFELGGHSLKATVLATRIHKDFNKSVPLERVLNTRDLRELAGYLEDAEEKVYSQIKPVNADESYINAAYPEGVYPSSASQQRMYVQQQFEGIGTSYNMPLAMNVEGELDITRVEETLKTLVMRHEPFRTSFEIYNGEIVQRIHKEVDFEVTYSEIDTKSRDKVLRELIKPFNLGKAPLIRATVLKTGDKKHILLLDMHHIISDGISITVMVSEFEQIYKGLKIAEPEIQYKDFSYWHNNFLEGAVIKKQAEYWRNVLEGIDSTINMPSDYSRADSRTFYGDRILFNLESGICESLNLLSHKCGVTINVLLLAFYTTLLYRYTGQQDIAVGSLVAGRNHPDVEGMIGMFNNFLPIRSRIEPSGTFKDFISVVNDTVLKAYENQDYPYDRMVENFAGRTDITRNPLFDTMLILHNELHQDIVPKIDGLSFEIYDLNSFTSKLDFKLDIYMGKSSIMNCVLEYNTGIFKKETMERFVLHFINIVNEIVKNPDKNICEIEMLTPQEKSQILLDFINTEYEYPKEKTISCVFEEQVQKTPDNVAVMFGDKKLTYRELNQRANSLARVLRKQGVKGDSIVAVMLDRSLEMITGILAVLKAGGAYLPVSPDYPEERVRYILKDSGTNILLTNSDAIGRWTPEVMASLEVTVINLDDSALYEGDSSNLEKVNTSGNLAYIIYTSGSTGKPKGAMIEHYSVINRINWMQRKYPIGSEDVILQKTT</sequence>
<dbReference type="SUPFAM" id="SSF52777">
    <property type="entry name" value="CoA-dependent acyltransferases"/>
    <property type="match status" value="4"/>
</dbReference>